<proteinExistence type="predicted"/>
<keyword evidence="4" id="KW-1185">Reference proteome</keyword>
<gene>
    <name evidence="3" type="ORF">F9K91_22575</name>
</gene>
<keyword evidence="1" id="KW-0233">DNA recombination</keyword>
<dbReference type="Gene3D" id="1.10.443.10">
    <property type="entry name" value="Intergrase catalytic core"/>
    <property type="match status" value="1"/>
</dbReference>
<evidence type="ECO:0000313" key="4">
    <source>
        <dbReference type="Proteomes" id="UP000430843"/>
    </source>
</evidence>
<dbReference type="InterPro" id="IPR011010">
    <property type="entry name" value="DNA_brk_join_enz"/>
</dbReference>
<dbReference type="GO" id="GO:0003677">
    <property type="term" value="F:DNA binding"/>
    <property type="evidence" value="ECO:0007669"/>
    <property type="project" value="InterPro"/>
</dbReference>
<dbReference type="SUPFAM" id="SSF56349">
    <property type="entry name" value="DNA breaking-rejoining enzymes"/>
    <property type="match status" value="1"/>
</dbReference>
<dbReference type="GO" id="GO:0006310">
    <property type="term" value="P:DNA recombination"/>
    <property type="evidence" value="ECO:0007669"/>
    <property type="project" value="UniProtKB-KW"/>
</dbReference>
<dbReference type="RefSeq" id="WP_151591240.1">
    <property type="nucleotide sequence ID" value="NZ_WBWA01000032.1"/>
</dbReference>
<organism evidence="3 4">
    <name type="scientific">Brucella tritici</name>
    <dbReference type="NCBI Taxonomy" id="94626"/>
    <lineage>
        <taxon>Bacteria</taxon>
        <taxon>Pseudomonadati</taxon>
        <taxon>Pseudomonadota</taxon>
        <taxon>Alphaproteobacteria</taxon>
        <taxon>Hyphomicrobiales</taxon>
        <taxon>Brucellaceae</taxon>
        <taxon>Brucella/Ochrobactrum group</taxon>
        <taxon>Brucella</taxon>
    </lineage>
</organism>
<dbReference type="InterPro" id="IPR013762">
    <property type="entry name" value="Integrase-like_cat_sf"/>
</dbReference>
<accession>A0A833CHV8</accession>
<dbReference type="Proteomes" id="UP000430843">
    <property type="component" value="Unassembled WGS sequence"/>
</dbReference>
<evidence type="ECO:0000256" key="2">
    <source>
        <dbReference type="SAM" id="MobiDB-lite"/>
    </source>
</evidence>
<dbReference type="EMBL" id="WBWA01000032">
    <property type="protein sequence ID" value="KAB2662434.1"/>
    <property type="molecule type" value="Genomic_DNA"/>
</dbReference>
<sequence length="639" mass="72157">MAFGDKRKTNGVPKHLTQRPSKAFSNVHAIRANEEFGVISKAGMLKVRFYNGPNDAAEEIDLSDWISFGDIGLGIADYLADWGRGQAHGTRISFKKSLTKFRIFLRSFDLETTRSRVSVAHFPENVLLMFGNWLNGSQEFEHGPSRQLKKSVKSKHYNKIKNIFMYWARSERYKSLLPSSFLTSKNLWPGAHHQIIATNILDPISCSRIRAAAINEIAADVALRETTFNVLDDNTIPLPDPRSRSVVPFKEMDIKLNLLVKIFDASYTNIDPKVYPGFSRSLRQPYGTIREVMDRLHFSVRHLVPYIVLLGFDTLFNAEGLLGLTWSQIGEHPIFGSDRLQIAVPKNRSKLGKTEARPNRHVRSYSTKPTGLDSVPNLLRLLERFTRLTRNLVEPQDVDKVFIFYTDERKSIRSSKYKSFFMSKNSTSSAGSTWRNALRTFIDANGLPHFTLRTLRASGGDLVHKATGNMKMQQLALGHANLDVTAKHYRGTAAKKRDEELLSKAMAARERYTLTNGKSDSRDGLLNNGVQRAATPGFGCADPYNSPVTHQQAGKLCTAFGACAACPLAYVDSDDPRAYARLLQFKDRLDDARMALDPARYLDGWARQLRYLQEYWLPKFTETARNGVSLVLPPFPELE</sequence>
<protein>
    <submittedName>
        <fullName evidence="3">Uncharacterized protein</fullName>
    </submittedName>
</protein>
<name>A0A833CHV8_9HYPH</name>
<dbReference type="AlphaFoldDB" id="A0A833CHV8"/>
<dbReference type="GO" id="GO:0015074">
    <property type="term" value="P:DNA integration"/>
    <property type="evidence" value="ECO:0007669"/>
    <property type="project" value="InterPro"/>
</dbReference>
<evidence type="ECO:0000313" key="3">
    <source>
        <dbReference type="EMBL" id="KAB2662434.1"/>
    </source>
</evidence>
<reference evidence="3 4" key="1">
    <citation type="submission" date="2019-09" db="EMBL/GenBank/DDBJ databases">
        <title>Taxonomic organization of the family Brucellaceae based on a phylogenomic approach.</title>
        <authorList>
            <person name="Leclercq S."/>
            <person name="Cloeckaert A."/>
            <person name="Zygmunt M.S."/>
        </authorList>
    </citation>
    <scope>NUCLEOTIDE SEQUENCE [LARGE SCALE GENOMIC DNA]</scope>
    <source>
        <strain evidence="3 4">LMG 18957</strain>
    </source>
</reference>
<comment type="caution">
    <text evidence="3">The sequence shown here is derived from an EMBL/GenBank/DDBJ whole genome shotgun (WGS) entry which is preliminary data.</text>
</comment>
<feature type="region of interest" description="Disordered" evidence="2">
    <location>
        <begin position="1"/>
        <end position="20"/>
    </location>
</feature>
<evidence type="ECO:0000256" key="1">
    <source>
        <dbReference type="ARBA" id="ARBA00023172"/>
    </source>
</evidence>